<evidence type="ECO:0000256" key="1">
    <source>
        <dbReference type="ARBA" id="ARBA00023186"/>
    </source>
</evidence>
<dbReference type="Gene3D" id="2.60.260.20">
    <property type="entry name" value="Urease metallochaperone UreE, N-terminal domain"/>
    <property type="match status" value="2"/>
</dbReference>
<dbReference type="GeneID" id="37273038"/>
<sequence>MGKDYYAILGVARDASEEEIKKAYKKAALKWHPDRQANSGSGNSAEGAKKKFQELGEAFEVLSDKQKRTIYDQVGEDGLKGGGGAPGGGAGGFPGGAGGFPGGAGGFPGGASFSFGGPGGAGGSFSPSDPNDIFASLFGAMGGGGSGASPFGGMGGGMGSMGGMPGMPGMGGMGGGGVPGGFDFGGGGMPGMQQQRQQSGRASPEGPKDVEKRLPCSLEELYAGAERKLKVGRVRGGEKEEQVLHVNVAKGWKAGTKVRFAGAGNERGPGSGSYQDIVFVIEEKPHPRFRRQGDDLHVDATLSLADALDPPAAGTPASRRSVTHLDGRKLEVPLPRPAAGSTTIQPGRSTRIASEGMPISKTKGATKGDLVVEWQIALPDRLDDEKRKELRRLLA</sequence>
<reference evidence="4 5" key="1">
    <citation type="journal article" date="2018" name="Mol. Biol. Evol.">
        <title>Broad Genomic Sampling Reveals a Smut Pathogenic Ancestry of the Fungal Clade Ustilaginomycotina.</title>
        <authorList>
            <person name="Kijpornyongpan T."/>
            <person name="Mondo S.J."/>
            <person name="Barry K."/>
            <person name="Sandor L."/>
            <person name="Lee J."/>
            <person name="Lipzen A."/>
            <person name="Pangilinan J."/>
            <person name="LaButti K."/>
            <person name="Hainaut M."/>
            <person name="Henrissat B."/>
            <person name="Grigoriev I.V."/>
            <person name="Spatafora J.W."/>
            <person name="Aime M.C."/>
        </authorList>
    </citation>
    <scope>NUCLEOTIDE SEQUENCE [LARGE SCALE GENOMIC DNA]</scope>
    <source>
        <strain evidence="4 5">MCA 4186</strain>
    </source>
</reference>
<evidence type="ECO:0000313" key="4">
    <source>
        <dbReference type="EMBL" id="PWN95567.1"/>
    </source>
</evidence>
<dbReference type="EMBL" id="KZ819303">
    <property type="protein sequence ID" value="PWN95567.1"/>
    <property type="molecule type" value="Genomic_DNA"/>
</dbReference>
<dbReference type="GO" id="GO:0006413">
    <property type="term" value="P:translational initiation"/>
    <property type="evidence" value="ECO:0007669"/>
    <property type="project" value="TreeGrafter"/>
</dbReference>
<evidence type="ECO:0000313" key="5">
    <source>
        <dbReference type="Proteomes" id="UP000245946"/>
    </source>
</evidence>
<dbReference type="CDD" id="cd06257">
    <property type="entry name" value="DnaJ"/>
    <property type="match status" value="1"/>
</dbReference>
<dbReference type="PRINTS" id="PR00625">
    <property type="entry name" value="JDOMAIN"/>
</dbReference>
<gene>
    <name evidence="4" type="ORF">FA09DRAFT_362629</name>
</gene>
<dbReference type="FunFam" id="2.60.260.20:FF:000002">
    <property type="entry name" value="Dnaj homolog subfamily b member"/>
    <property type="match status" value="1"/>
</dbReference>
<feature type="region of interest" description="Disordered" evidence="2">
    <location>
        <begin position="307"/>
        <end position="364"/>
    </location>
</feature>
<dbReference type="SUPFAM" id="SSF49493">
    <property type="entry name" value="HSP40/DnaJ peptide-binding domain"/>
    <property type="match status" value="2"/>
</dbReference>
<dbReference type="InterPro" id="IPR001623">
    <property type="entry name" value="DnaJ_domain"/>
</dbReference>
<dbReference type="InterPro" id="IPR018253">
    <property type="entry name" value="DnaJ_domain_CS"/>
</dbReference>
<dbReference type="InterPro" id="IPR008971">
    <property type="entry name" value="HSP40/DnaJ_pept-bd"/>
</dbReference>
<dbReference type="GO" id="GO:0051082">
    <property type="term" value="F:unfolded protein binding"/>
    <property type="evidence" value="ECO:0007669"/>
    <property type="project" value="InterPro"/>
</dbReference>
<dbReference type="Pfam" id="PF00226">
    <property type="entry name" value="DnaJ"/>
    <property type="match status" value="1"/>
</dbReference>
<dbReference type="Pfam" id="PF01556">
    <property type="entry name" value="DnaJ_C"/>
    <property type="match status" value="1"/>
</dbReference>
<dbReference type="InterPro" id="IPR002939">
    <property type="entry name" value="DnaJ_C"/>
</dbReference>
<dbReference type="GO" id="GO:0006457">
    <property type="term" value="P:protein folding"/>
    <property type="evidence" value="ECO:0007669"/>
    <property type="project" value="InterPro"/>
</dbReference>
<feature type="region of interest" description="Disordered" evidence="2">
    <location>
        <begin position="74"/>
        <end position="96"/>
    </location>
</feature>
<keyword evidence="5" id="KW-1185">Reference proteome</keyword>
<accession>A0A316Z1A4</accession>
<name>A0A316Z1A4_9BASI</name>
<dbReference type="SUPFAM" id="SSF46565">
    <property type="entry name" value="Chaperone J-domain"/>
    <property type="match status" value="1"/>
</dbReference>
<evidence type="ECO:0000256" key="2">
    <source>
        <dbReference type="SAM" id="MobiDB-lite"/>
    </source>
</evidence>
<proteinExistence type="predicted"/>
<dbReference type="PANTHER" id="PTHR24078">
    <property type="entry name" value="DNAJ HOMOLOG SUBFAMILY C MEMBER"/>
    <property type="match status" value="1"/>
</dbReference>
<dbReference type="Proteomes" id="UP000245946">
    <property type="component" value="Unassembled WGS sequence"/>
</dbReference>
<dbReference type="CDD" id="cd10747">
    <property type="entry name" value="DnaJ_C"/>
    <property type="match status" value="1"/>
</dbReference>
<dbReference type="AlphaFoldDB" id="A0A316Z1A4"/>
<dbReference type="Gene3D" id="1.10.287.110">
    <property type="entry name" value="DnaJ domain"/>
    <property type="match status" value="1"/>
</dbReference>
<feature type="compositionally biased region" description="Gly residues" evidence="2">
    <location>
        <begin position="80"/>
        <end position="96"/>
    </location>
</feature>
<feature type="compositionally biased region" description="Polar residues" evidence="2">
    <location>
        <begin position="340"/>
        <end position="352"/>
    </location>
</feature>
<dbReference type="SMART" id="SM00271">
    <property type="entry name" value="DnaJ"/>
    <property type="match status" value="1"/>
</dbReference>
<feature type="domain" description="J" evidence="3">
    <location>
        <begin position="4"/>
        <end position="75"/>
    </location>
</feature>
<feature type="compositionally biased region" description="Low complexity" evidence="2">
    <location>
        <begin position="307"/>
        <end position="317"/>
    </location>
</feature>
<dbReference type="GO" id="GO:0051087">
    <property type="term" value="F:protein-folding chaperone binding"/>
    <property type="evidence" value="ECO:0007669"/>
    <property type="project" value="TreeGrafter"/>
</dbReference>
<evidence type="ECO:0000259" key="3">
    <source>
        <dbReference type="PROSITE" id="PS50076"/>
    </source>
</evidence>
<dbReference type="PROSITE" id="PS00636">
    <property type="entry name" value="DNAJ_1"/>
    <property type="match status" value="1"/>
</dbReference>
<dbReference type="InterPro" id="IPR051339">
    <property type="entry name" value="DnaJ_subfamily_B"/>
</dbReference>
<keyword evidence="1" id="KW-0143">Chaperone</keyword>
<dbReference type="PROSITE" id="PS50076">
    <property type="entry name" value="DNAJ_2"/>
    <property type="match status" value="1"/>
</dbReference>
<dbReference type="OrthoDB" id="10250354at2759"/>
<dbReference type="InterPro" id="IPR036869">
    <property type="entry name" value="J_dom_sf"/>
</dbReference>
<dbReference type="GO" id="GO:0005829">
    <property type="term" value="C:cytosol"/>
    <property type="evidence" value="ECO:0007669"/>
    <property type="project" value="TreeGrafter"/>
</dbReference>
<dbReference type="PANTHER" id="PTHR24078:SF553">
    <property type="entry name" value="DNAJ HOMOLOG SUBFAMILY B MEMBER 5"/>
    <property type="match status" value="1"/>
</dbReference>
<dbReference type="RefSeq" id="XP_025595846.1">
    <property type="nucleotide sequence ID" value="XM_025745494.1"/>
</dbReference>
<feature type="region of interest" description="Disordered" evidence="2">
    <location>
        <begin position="185"/>
        <end position="211"/>
    </location>
</feature>
<organism evidence="4 5">
    <name type="scientific">Tilletiopsis washingtonensis</name>
    <dbReference type="NCBI Taxonomy" id="58919"/>
    <lineage>
        <taxon>Eukaryota</taxon>
        <taxon>Fungi</taxon>
        <taxon>Dikarya</taxon>
        <taxon>Basidiomycota</taxon>
        <taxon>Ustilaginomycotina</taxon>
        <taxon>Exobasidiomycetes</taxon>
        <taxon>Entylomatales</taxon>
        <taxon>Entylomatales incertae sedis</taxon>
        <taxon>Tilletiopsis</taxon>
    </lineage>
</organism>
<protein>
    <submittedName>
        <fullName evidence="4">DnaJ-domain-containing protein</fullName>
    </submittedName>
</protein>
<dbReference type="STRING" id="58919.A0A316Z1A4"/>